<keyword evidence="3" id="KW-1185">Reference proteome</keyword>
<dbReference type="SUPFAM" id="SSF47943">
    <property type="entry name" value="Retrovirus capsid protein, N-terminal core domain"/>
    <property type="match status" value="1"/>
</dbReference>
<dbReference type="Proteomes" id="UP001244341">
    <property type="component" value="Chromosome 16b"/>
</dbReference>
<evidence type="ECO:0000256" key="1">
    <source>
        <dbReference type="SAM" id="Coils"/>
    </source>
</evidence>
<keyword evidence="1" id="KW-0175">Coiled coil</keyword>
<dbReference type="EMBL" id="CP126223">
    <property type="protein sequence ID" value="WIA23746.1"/>
    <property type="molecule type" value="Genomic_DNA"/>
</dbReference>
<sequence length="85" mass="9122">MYASSKGEGFGCLDLEQKAGSLPVWAQLLERCVRSNDVGAKAMQRLLSLQADNMQQHAHAAQLQQQLAAAQAQLVASEARADGLQ</sequence>
<evidence type="ECO:0000313" key="3">
    <source>
        <dbReference type="Proteomes" id="UP001244341"/>
    </source>
</evidence>
<gene>
    <name evidence="2" type="ORF">OEZ85_000425</name>
</gene>
<name>A0ABY8UTY4_TETOB</name>
<feature type="coiled-coil region" evidence="1">
    <location>
        <begin position="53"/>
        <end position="80"/>
    </location>
</feature>
<reference evidence="2 3" key="1">
    <citation type="submission" date="2023-05" db="EMBL/GenBank/DDBJ databases">
        <title>A 100% complete, gapless, phased diploid assembly of the Scenedesmus obliquus UTEX 3031 genome.</title>
        <authorList>
            <person name="Biondi T.C."/>
            <person name="Hanschen E.R."/>
            <person name="Kwon T."/>
            <person name="Eng W."/>
            <person name="Kruse C.P.S."/>
            <person name="Koehler S.I."/>
            <person name="Kunde Y."/>
            <person name="Gleasner C.D."/>
            <person name="You Mak K.T."/>
            <person name="Polle J."/>
            <person name="Hovde B.T."/>
            <person name="Starkenburg S.R."/>
        </authorList>
    </citation>
    <scope>NUCLEOTIDE SEQUENCE [LARGE SCALE GENOMIC DNA]</scope>
    <source>
        <strain evidence="2 3">DOE0152z</strain>
    </source>
</reference>
<accession>A0ABY8UTY4</accession>
<proteinExistence type="predicted"/>
<evidence type="ECO:0000313" key="2">
    <source>
        <dbReference type="EMBL" id="WIA23746.1"/>
    </source>
</evidence>
<organism evidence="2 3">
    <name type="scientific">Tetradesmus obliquus</name>
    <name type="common">Green alga</name>
    <name type="synonym">Acutodesmus obliquus</name>
    <dbReference type="NCBI Taxonomy" id="3088"/>
    <lineage>
        <taxon>Eukaryota</taxon>
        <taxon>Viridiplantae</taxon>
        <taxon>Chlorophyta</taxon>
        <taxon>core chlorophytes</taxon>
        <taxon>Chlorophyceae</taxon>
        <taxon>CS clade</taxon>
        <taxon>Sphaeropleales</taxon>
        <taxon>Scenedesmaceae</taxon>
        <taxon>Tetradesmus</taxon>
    </lineage>
</organism>
<dbReference type="InterPro" id="IPR008919">
    <property type="entry name" value="Retrov_capsid_N"/>
</dbReference>
<protein>
    <submittedName>
        <fullName evidence="2">Uncharacterized protein</fullName>
    </submittedName>
</protein>